<evidence type="ECO:0000313" key="3">
    <source>
        <dbReference type="EMBL" id="PWI76037.1"/>
    </source>
</evidence>
<dbReference type="EMBL" id="LSBI01000024">
    <property type="protein sequence ID" value="OAQ65660.1"/>
    <property type="molecule type" value="Genomic_DNA"/>
</dbReference>
<evidence type="ECO:0000313" key="4">
    <source>
        <dbReference type="Proteomes" id="UP000078340"/>
    </source>
</evidence>
<feature type="signal peptide" evidence="1">
    <location>
        <begin position="1"/>
        <end position="17"/>
    </location>
</feature>
<protein>
    <submittedName>
        <fullName evidence="2">Uncharacterized protein</fullName>
    </submittedName>
</protein>
<dbReference type="SUPFAM" id="SSF49870">
    <property type="entry name" value="Osmotin, thaumatin-like protein"/>
    <property type="match status" value="1"/>
</dbReference>
<comment type="caution">
    <text evidence="2">The sequence shown here is derived from an EMBL/GenBank/DDBJ whole genome shotgun (WGS) entry which is preliminary data.</text>
</comment>
<sequence length="275" mass="30158">MVKLCLSIAALCGIVGALPSVDPIFTRQSLDKTDVNIVSSKASPEGHFKAYKTGGLRRLGAKKDKENELSKRWSCNSSPTYTSGDNDNGGKGVSIHNSASETQCFYIFHNNCDTVPWKYIWVKPGETRFVSFPDQWEGRIQRGLDEYMLRGTAEWLGSWFEVSWDQNGWGWADLSLIRGNDGGVMLTSGDGSNAKRGYSQWVLDGAPNDAYAQKSDGAWVISATERLDGSIATAARDWNLAKVGAENAYCDDYHGHPVIAATNGRFSTDWPAGRA</sequence>
<proteinExistence type="predicted"/>
<dbReference type="RefSeq" id="XP_018173120.1">
    <property type="nucleotide sequence ID" value="XM_018328262.1"/>
</dbReference>
<organism evidence="2 4">
    <name type="scientific">Purpureocillium lilacinum</name>
    <name type="common">Paecilomyces lilacinus</name>
    <dbReference type="NCBI Taxonomy" id="33203"/>
    <lineage>
        <taxon>Eukaryota</taxon>
        <taxon>Fungi</taxon>
        <taxon>Dikarya</taxon>
        <taxon>Ascomycota</taxon>
        <taxon>Pezizomycotina</taxon>
        <taxon>Sordariomycetes</taxon>
        <taxon>Hypocreomycetidae</taxon>
        <taxon>Hypocreales</taxon>
        <taxon>Ophiocordycipitaceae</taxon>
        <taxon>Purpureocillium</taxon>
    </lineage>
</organism>
<gene>
    <name evidence="3" type="ORF">PCL_03231</name>
    <name evidence="2" type="ORF">VFPFJ_11195</name>
</gene>
<dbReference type="GeneID" id="28893311"/>
<dbReference type="STRING" id="33203.A0A179FKB8"/>
<reference evidence="3" key="1">
    <citation type="submission" date="2015-05" db="EMBL/GenBank/DDBJ databases">
        <authorList>
            <person name="Wang D.B."/>
            <person name="Wang M."/>
        </authorList>
    </citation>
    <scope>NUCLEOTIDE SEQUENCE</scope>
    <source>
        <strain evidence="3">36-1</strain>
    </source>
</reference>
<accession>A0A179FKB8</accession>
<dbReference type="KEGG" id="plj:28893311"/>
<evidence type="ECO:0000313" key="2">
    <source>
        <dbReference type="EMBL" id="OAQ65660.1"/>
    </source>
</evidence>
<reference evidence="3 5" key="2">
    <citation type="journal article" date="2016" name="Front. Microbiol.">
        <title>Genome and transcriptome sequences reveal the specific parasitism of the nematophagous Purpureocillium lilacinum 36-1.</title>
        <authorList>
            <person name="Xie J."/>
            <person name="Li S."/>
            <person name="Mo C."/>
            <person name="Xiao X."/>
            <person name="Peng D."/>
            <person name="Wang G."/>
            <person name="Xiao Y."/>
        </authorList>
    </citation>
    <scope>NUCLEOTIDE SEQUENCE [LARGE SCALE GENOMIC DNA]</scope>
    <source>
        <strain evidence="3 5">36-1</strain>
    </source>
</reference>
<dbReference type="EMBL" id="LCWV01000001">
    <property type="protein sequence ID" value="PWI76037.1"/>
    <property type="molecule type" value="Genomic_DNA"/>
</dbReference>
<feature type="chain" id="PRO_5043136917" evidence="1">
    <location>
        <begin position="18"/>
        <end position="275"/>
    </location>
</feature>
<dbReference type="OrthoDB" id="9971407at2759"/>
<keyword evidence="1" id="KW-0732">Signal</keyword>
<dbReference type="InterPro" id="IPR037176">
    <property type="entry name" value="Osmotin/thaumatin-like_sf"/>
</dbReference>
<evidence type="ECO:0000256" key="1">
    <source>
        <dbReference type="SAM" id="SignalP"/>
    </source>
</evidence>
<dbReference type="Proteomes" id="UP000078340">
    <property type="component" value="Unassembled WGS sequence"/>
</dbReference>
<dbReference type="AlphaFoldDB" id="A0A179FKB8"/>
<reference evidence="2 4" key="3">
    <citation type="submission" date="2016-02" db="EMBL/GenBank/DDBJ databases">
        <title>Biosynthesis of antibiotic leucinostatins and their inhibition on Phytophthora in bio-control Purpureocillium lilacinum.</title>
        <authorList>
            <person name="Wang G."/>
            <person name="Liu Z."/>
            <person name="Lin R."/>
            <person name="Li E."/>
            <person name="Mao Z."/>
            <person name="Ling J."/>
            <person name="Yin W."/>
            <person name="Xie B."/>
        </authorList>
    </citation>
    <scope>NUCLEOTIDE SEQUENCE [LARGE SCALE GENOMIC DNA]</scope>
    <source>
        <strain evidence="2">PLFJ-1</strain>
    </source>
</reference>
<name>A0A179FKB8_PURLI</name>
<dbReference type="OMA" id="TIMSHNG"/>
<evidence type="ECO:0000313" key="5">
    <source>
        <dbReference type="Proteomes" id="UP000245956"/>
    </source>
</evidence>
<dbReference type="Proteomes" id="UP000245956">
    <property type="component" value="Unassembled WGS sequence"/>
</dbReference>